<reference evidence="6" key="1">
    <citation type="journal article" date="2021" name="Nat. Commun.">
        <title>Genetic determinants of endophytism in the Arabidopsis root mycobiome.</title>
        <authorList>
            <person name="Mesny F."/>
            <person name="Miyauchi S."/>
            <person name="Thiergart T."/>
            <person name="Pickel B."/>
            <person name="Atanasova L."/>
            <person name="Karlsson M."/>
            <person name="Huettel B."/>
            <person name="Barry K.W."/>
            <person name="Haridas S."/>
            <person name="Chen C."/>
            <person name="Bauer D."/>
            <person name="Andreopoulos W."/>
            <person name="Pangilinan J."/>
            <person name="LaButti K."/>
            <person name="Riley R."/>
            <person name="Lipzen A."/>
            <person name="Clum A."/>
            <person name="Drula E."/>
            <person name="Henrissat B."/>
            <person name="Kohler A."/>
            <person name="Grigoriev I.V."/>
            <person name="Martin F.M."/>
            <person name="Hacquard S."/>
        </authorList>
    </citation>
    <scope>NUCLEOTIDE SEQUENCE</scope>
    <source>
        <strain evidence="6">MPI-SDFR-AT-0073</strain>
    </source>
</reference>
<comment type="caution">
    <text evidence="6">The sequence shown here is derived from an EMBL/GenBank/DDBJ whole genome shotgun (WGS) entry which is preliminary data.</text>
</comment>
<dbReference type="SUPFAM" id="SSF47336">
    <property type="entry name" value="ACP-like"/>
    <property type="match status" value="1"/>
</dbReference>
<dbReference type="InterPro" id="IPR009081">
    <property type="entry name" value="PP-bd_ACP"/>
</dbReference>
<dbReference type="RefSeq" id="XP_045963503.1">
    <property type="nucleotide sequence ID" value="XM_046099083.1"/>
</dbReference>
<evidence type="ECO:0000256" key="4">
    <source>
        <dbReference type="ARBA" id="ARBA00022598"/>
    </source>
</evidence>
<dbReference type="Gene3D" id="3.30.559.30">
    <property type="entry name" value="Nonribosomal peptide synthetase, condensation domain"/>
    <property type="match status" value="1"/>
</dbReference>
<dbReference type="InterPro" id="IPR036736">
    <property type="entry name" value="ACP-like_sf"/>
</dbReference>
<dbReference type="Pfam" id="PF00501">
    <property type="entry name" value="AMP-binding"/>
    <property type="match status" value="1"/>
</dbReference>
<sequence length="1111" mass="121293">MYYSSNMKSDCVTDNLSEATGGVCPIEPPVWQRLRNSTQERPESLAIASIYQPANLYGIASGQSGNGYLRWSYLDLELATERFAHKLSQLGAQNGAPLATFLDNGVEFVVACWAAHRLGCPFVPLNPRALNNYDEATHMLNMACASVVILQDTKQCHVIEAMQKGGSVYHAKVFVSGIPTNASWISFSAMLEKPTEDCALPLSESLDASEELVAVLFTSGTTSKPKGVPHTNSTINAFCQNLSLGKSSPTSVFCSVLPNNHAMGYFFALHFMMHGGAIVYPSPIFDAMALVNALETEKVTHTAVVPTCLHALIEAIDARGSILSSSLEDVCLAGSSLTPENIKQIFTKLGSRGASAGFGMTEGSPIWSCSKHDPEDLILDNSVIVGSASRGARVRVCAPNSRELLPRGQPGEIHQTGPGTIKSYLGLNVGTDQFYDDEEGYVWFVTGDQGIMHRDGRFTITGRYKDMIIRGGENISPAVIEAVVSRCCKLQGYVVGAPDPIAGEVPVLILEGKHLEAARHVQDVVLRELGAAYVPERTITLTELGFADFPRTTSNKIQKSQLIARVRALLSDEVMTSSSTDEVAIKDKVLAAYFKSTGVPIEKLDVNIPTVQFADSIAFMRVRDYLRKSLSHTLTTKEMNDHPTIAAQIKLLRDRSASNTRSNKLAGNSLRQSSMEDLSILFGGMKEARAMMLRISDVLQAKQLSWPQVLSVVPAHDYLQVLLNSQIIETWNFAIAVVTKGFKDTNLVTALKKALSNHPILTSFIAVDHAGSAHYVTLLPDENLWDQCIFRHGSVKNSKDVQNIAVDFPRPHLSRVPGPLISCLLFHIEESDSAAVVFYLHHIVQDATSFRLFLDDLDQALSAPMKDLVPHTDFKVWADLYSALRLSPAATASVNFHVNRLRDLHNHKKAIYPPAKVARRANTDSPDGLDYGFDAPGLTELRREHPSIAAAVVLKAAMALINVHRTDHSHAAFCNFEAGRRQFPFLPTAVQAMNPGSFEASDVNGPVMQGVCNLIEVPRNETAISLLSRLQTEQEGLTEHAHAPLQRVIDNLNAEGHGSGDAIVDIHRTQFTTRQDCNSLRGRFGRSCWFGRSGGNDVHALLAMGRGKLLS</sequence>
<dbReference type="CDD" id="cd04433">
    <property type="entry name" value="AFD_class_I"/>
    <property type="match status" value="1"/>
</dbReference>
<dbReference type="InterPro" id="IPR042099">
    <property type="entry name" value="ANL_N_sf"/>
</dbReference>
<evidence type="ECO:0000259" key="5">
    <source>
        <dbReference type="PROSITE" id="PS50075"/>
    </source>
</evidence>
<dbReference type="GO" id="GO:0006631">
    <property type="term" value="P:fatty acid metabolic process"/>
    <property type="evidence" value="ECO:0007669"/>
    <property type="project" value="TreeGrafter"/>
</dbReference>
<gene>
    <name evidence="6" type="ORF">BKA67DRAFT_529526</name>
</gene>
<dbReference type="InterPro" id="IPR020845">
    <property type="entry name" value="AMP-binding_CS"/>
</dbReference>
<name>A0A9P9A2G4_9PEZI</name>
<keyword evidence="2" id="KW-0596">Phosphopantetheine</keyword>
<dbReference type="OrthoDB" id="10253869at2759"/>
<dbReference type="InterPro" id="IPR045851">
    <property type="entry name" value="AMP-bd_C_sf"/>
</dbReference>
<keyword evidence="7" id="KW-1185">Reference proteome</keyword>
<evidence type="ECO:0000313" key="6">
    <source>
        <dbReference type="EMBL" id="KAH6659372.1"/>
    </source>
</evidence>
<dbReference type="InterPro" id="IPR000873">
    <property type="entry name" value="AMP-dep_synth/lig_dom"/>
</dbReference>
<feature type="domain" description="Carrier" evidence="5">
    <location>
        <begin position="580"/>
        <end position="656"/>
    </location>
</feature>
<dbReference type="InterPro" id="IPR023213">
    <property type="entry name" value="CAT-like_dom_sf"/>
</dbReference>
<proteinExistence type="inferred from homology"/>
<keyword evidence="4" id="KW-0436">Ligase</keyword>
<keyword evidence="3" id="KW-0597">Phosphoprotein</keyword>
<organism evidence="6 7">
    <name type="scientific">Truncatella angustata</name>
    <dbReference type="NCBI Taxonomy" id="152316"/>
    <lineage>
        <taxon>Eukaryota</taxon>
        <taxon>Fungi</taxon>
        <taxon>Dikarya</taxon>
        <taxon>Ascomycota</taxon>
        <taxon>Pezizomycotina</taxon>
        <taxon>Sordariomycetes</taxon>
        <taxon>Xylariomycetidae</taxon>
        <taxon>Amphisphaeriales</taxon>
        <taxon>Sporocadaceae</taxon>
        <taxon>Truncatella</taxon>
    </lineage>
</organism>
<dbReference type="GO" id="GO:0031956">
    <property type="term" value="F:medium-chain fatty acid-CoA ligase activity"/>
    <property type="evidence" value="ECO:0007669"/>
    <property type="project" value="TreeGrafter"/>
</dbReference>
<dbReference type="PANTHER" id="PTHR43201:SF5">
    <property type="entry name" value="MEDIUM-CHAIN ACYL-COA LIGASE ACSF2, MITOCHONDRIAL"/>
    <property type="match status" value="1"/>
</dbReference>
<evidence type="ECO:0000256" key="3">
    <source>
        <dbReference type="ARBA" id="ARBA00022553"/>
    </source>
</evidence>
<dbReference type="Gene3D" id="3.40.50.12780">
    <property type="entry name" value="N-terminal domain of ligase-like"/>
    <property type="match status" value="1"/>
</dbReference>
<dbReference type="PANTHER" id="PTHR43201">
    <property type="entry name" value="ACYL-COA SYNTHETASE"/>
    <property type="match status" value="1"/>
</dbReference>
<dbReference type="SUPFAM" id="SSF52777">
    <property type="entry name" value="CoA-dependent acyltransferases"/>
    <property type="match status" value="1"/>
</dbReference>
<dbReference type="Gene3D" id="3.30.300.30">
    <property type="match status" value="1"/>
</dbReference>
<protein>
    <recommendedName>
        <fullName evidence="5">Carrier domain-containing protein</fullName>
    </recommendedName>
</protein>
<comment type="similarity">
    <text evidence="1">Belongs to the ATP-dependent AMP-binding enzyme family.</text>
</comment>
<dbReference type="AlphaFoldDB" id="A0A9P9A2G4"/>
<dbReference type="PROSITE" id="PS00455">
    <property type="entry name" value="AMP_BINDING"/>
    <property type="match status" value="1"/>
</dbReference>
<dbReference type="EMBL" id="JAGPXC010000001">
    <property type="protein sequence ID" value="KAH6659372.1"/>
    <property type="molecule type" value="Genomic_DNA"/>
</dbReference>
<dbReference type="PROSITE" id="PS50075">
    <property type="entry name" value="CARRIER"/>
    <property type="match status" value="1"/>
</dbReference>
<evidence type="ECO:0000313" key="7">
    <source>
        <dbReference type="Proteomes" id="UP000758603"/>
    </source>
</evidence>
<dbReference type="SUPFAM" id="SSF56801">
    <property type="entry name" value="Acetyl-CoA synthetase-like"/>
    <property type="match status" value="1"/>
</dbReference>
<accession>A0A9P9A2G4</accession>
<dbReference type="Proteomes" id="UP000758603">
    <property type="component" value="Unassembled WGS sequence"/>
</dbReference>
<dbReference type="Gene3D" id="3.30.559.10">
    <property type="entry name" value="Chloramphenicol acetyltransferase-like domain"/>
    <property type="match status" value="1"/>
</dbReference>
<evidence type="ECO:0000256" key="1">
    <source>
        <dbReference type="ARBA" id="ARBA00006432"/>
    </source>
</evidence>
<dbReference type="GeneID" id="70127975"/>
<evidence type="ECO:0000256" key="2">
    <source>
        <dbReference type="ARBA" id="ARBA00022450"/>
    </source>
</evidence>